<organism evidence="2 3">
    <name type="scientific">Helicobacter bilis</name>
    <dbReference type="NCBI Taxonomy" id="37372"/>
    <lineage>
        <taxon>Bacteria</taxon>
        <taxon>Pseudomonadati</taxon>
        <taxon>Campylobacterota</taxon>
        <taxon>Epsilonproteobacteria</taxon>
        <taxon>Campylobacterales</taxon>
        <taxon>Helicobacteraceae</taxon>
        <taxon>Helicobacter</taxon>
    </lineage>
</organism>
<gene>
    <name evidence="2" type="ORF">XJ32_10690</name>
</gene>
<evidence type="ECO:0000256" key="1">
    <source>
        <dbReference type="SAM" id="Phobius"/>
    </source>
</evidence>
<keyword evidence="1" id="KW-0472">Membrane</keyword>
<dbReference type="EMBL" id="CP019645">
    <property type="protein sequence ID" value="AQQ60472.1"/>
    <property type="molecule type" value="Genomic_DNA"/>
</dbReference>
<dbReference type="AlphaFoldDB" id="A0A1Q2LKA5"/>
<sequence>MTKAVAIEELQRFDNPRFNEDNARGLIDEMSSGLKLPESMKAEFDRKMVTLFQQTKIIAGKLINIGRIVFAKIYQFIQDNPNLTLGTIIGAVFGSFLGMMPLIGDILSLISPFLGAAIGGYIDYVNKGGRELDSTLQQVISGATHATKEFFKLIVEIFQALRNDF</sequence>
<keyword evidence="1" id="KW-0812">Transmembrane</keyword>
<accession>A0A1Q2LKA5</accession>
<reference evidence="2 3" key="1">
    <citation type="submission" date="2017-02" db="EMBL/GenBank/DDBJ databases">
        <title>Whole genome sequencing of Helicobacter bilis strain AAQJH.</title>
        <authorList>
            <person name="Conlan S."/>
            <person name="Thomas P.J."/>
            <person name="Mullikin J."/>
            <person name="Palmore T.N."/>
            <person name="Frank K.M."/>
            <person name="Segre J.A."/>
        </authorList>
    </citation>
    <scope>NUCLEOTIDE SEQUENCE [LARGE SCALE GENOMIC DNA]</scope>
    <source>
        <strain evidence="2 3">AAQJH</strain>
    </source>
</reference>
<feature type="transmembrane region" description="Helical" evidence="1">
    <location>
        <begin position="82"/>
        <end position="100"/>
    </location>
</feature>
<proteinExistence type="predicted"/>
<dbReference type="RefSeq" id="WP_077389690.1">
    <property type="nucleotide sequence ID" value="NZ_CP019645.1"/>
</dbReference>
<keyword evidence="1" id="KW-1133">Transmembrane helix</keyword>
<dbReference type="KEGG" id="hbl:XJ32_10690"/>
<evidence type="ECO:0000313" key="2">
    <source>
        <dbReference type="EMBL" id="AQQ60472.1"/>
    </source>
</evidence>
<dbReference type="Proteomes" id="UP000188298">
    <property type="component" value="Chromosome"/>
</dbReference>
<protein>
    <submittedName>
        <fullName evidence="2">Uncharacterized protein</fullName>
    </submittedName>
</protein>
<name>A0A1Q2LKA5_9HELI</name>
<evidence type="ECO:0000313" key="3">
    <source>
        <dbReference type="Proteomes" id="UP000188298"/>
    </source>
</evidence>